<comment type="caution">
    <text evidence="3">The sequence shown here is derived from an EMBL/GenBank/DDBJ whole genome shotgun (WGS) entry which is preliminary data.</text>
</comment>
<organism evidence="3 4">
    <name type="scientific">Volvox reticuliferus</name>
    <dbReference type="NCBI Taxonomy" id="1737510"/>
    <lineage>
        <taxon>Eukaryota</taxon>
        <taxon>Viridiplantae</taxon>
        <taxon>Chlorophyta</taxon>
        <taxon>core chlorophytes</taxon>
        <taxon>Chlorophyceae</taxon>
        <taxon>CS clade</taxon>
        <taxon>Chlamydomonadales</taxon>
        <taxon>Volvocaceae</taxon>
        <taxon>Volvox</taxon>
    </lineage>
</organism>
<evidence type="ECO:0000313" key="4">
    <source>
        <dbReference type="Proteomes" id="UP000747110"/>
    </source>
</evidence>
<dbReference type="PANTHER" id="PTHR43689">
    <property type="entry name" value="HYDROLASE"/>
    <property type="match status" value="1"/>
</dbReference>
<evidence type="ECO:0000256" key="1">
    <source>
        <dbReference type="SAM" id="MobiDB-lite"/>
    </source>
</evidence>
<sequence length="452" mass="47261">MASPGQREGHMTAPAGAAATAPRTQSAENMPAAAAASSPAASGHKRVPVTAPLPPPMTTSHRESPEPSAPFQVSSVMVGRSGSSSTTTTSSLPSLSSLSSSSSTSGSVSTLRSSSPLVGGGSGNSASPPNPHPSPDAAPMLLLMHGLNGSTFSWRLLMDDLSAYVSPSTGGCRVVAYDRPPYGLSQRPLTWRREEDNPYTLAGGARLAAGLLDALLGPTPAQSAASGAAPGAAVLQQRASDVGKQAVLVGHSAGASVAVETALRYPERVCGLVLIAPAISTDPRGFLARADLGQLLRFAWTRSLLSVDGPGLHYVRRQVMKRKAEVEAGRLGLYADEREVPQEVIDGYLRPLRARDWDVGMLMAYRSLQVSGGPPHLEQLRVPVLVLQGREDRTVPMETAQAVAAALKRRQGAVTEVVVLEHCAHVPMDEQPLEVLSAIADFVNRHCCVLPP</sequence>
<dbReference type="Pfam" id="PF12697">
    <property type="entry name" value="Abhydrolase_6"/>
    <property type="match status" value="1"/>
</dbReference>
<dbReference type="EMBL" id="BNCP01000101">
    <property type="protein sequence ID" value="GIL93451.1"/>
    <property type="molecule type" value="Genomic_DNA"/>
</dbReference>
<dbReference type="OrthoDB" id="19657at2759"/>
<dbReference type="InterPro" id="IPR029058">
    <property type="entry name" value="AB_hydrolase_fold"/>
</dbReference>
<dbReference type="GO" id="GO:0003824">
    <property type="term" value="F:catalytic activity"/>
    <property type="evidence" value="ECO:0007669"/>
    <property type="project" value="InterPro"/>
</dbReference>
<dbReference type="InterPro" id="IPR000639">
    <property type="entry name" value="Epox_hydrolase-like"/>
</dbReference>
<dbReference type="Proteomes" id="UP000747110">
    <property type="component" value="Unassembled WGS sequence"/>
</dbReference>
<dbReference type="SUPFAM" id="SSF53474">
    <property type="entry name" value="alpha/beta-Hydrolases"/>
    <property type="match status" value="1"/>
</dbReference>
<dbReference type="AlphaFoldDB" id="A0A8J4D1X8"/>
<gene>
    <name evidence="3" type="ORF">Vretifemale_20850</name>
</gene>
<dbReference type="PANTHER" id="PTHR43689:SF56">
    <property type="entry name" value="AB HYDROLASE-1 DOMAIN-CONTAINING PROTEIN"/>
    <property type="match status" value="1"/>
</dbReference>
<protein>
    <recommendedName>
        <fullName evidence="2">AB hydrolase-1 domain-containing protein</fullName>
    </recommendedName>
</protein>
<accession>A0A8J4D1X8</accession>
<evidence type="ECO:0000313" key="3">
    <source>
        <dbReference type="EMBL" id="GIL93451.1"/>
    </source>
</evidence>
<feature type="compositionally biased region" description="Low complexity" evidence="1">
    <location>
        <begin position="31"/>
        <end position="42"/>
    </location>
</feature>
<name>A0A8J4D1X8_9CHLO</name>
<dbReference type="Gene3D" id="3.40.50.1820">
    <property type="entry name" value="alpha/beta hydrolase"/>
    <property type="match status" value="1"/>
</dbReference>
<proteinExistence type="predicted"/>
<feature type="compositionally biased region" description="Low complexity" evidence="1">
    <location>
        <begin position="12"/>
        <end position="22"/>
    </location>
</feature>
<feature type="region of interest" description="Disordered" evidence="1">
    <location>
        <begin position="1"/>
        <end position="137"/>
    </location>
</feature>
<evidence type="ECO:0000259" key="2">
    <source>
        <dbReference type="Pfam" id="PF12697"/>
    </source>
</evidence>
<feature type="compositionally biased region" description="Low complexity" evidence="1">
    <location>
        <begin position="73"/>
        <end position="117"/>
    </location>
</feature>
<dbReference type="InterPro" id="IPR000073">
    <property type="entry name" value="AB_hydrolase_1"/>
</dbReference>
<reference evidence="3" key="1">
    <citation type="journal article" date="2021" name="Proc. Natl. Acad. Sci. U.S.A.">
        <title>Three genomes in the algal genus Volvox reveal the fate of a haploid sex-determining region after a transition to homothallism.</title>
        <authorList>
            <person name="Yamamoto K."/>
            <person name="Hamaji T."/>
            <person name="Kawai-Toyooka H."/>
            <person name="Matsuzaki R."/>
            <person name="Takahashi F."/>
            <person name="Nishimura Y."/>
            <person name="Kawachi M."/>
            <person name="Noguchi H."/>
            <person name="Minakuchi Y."/>
            <person name="Umen J.G."/>
            <person name="Toyoda A."/>
            <person name="Nozaki H."/>
        </authorList>
    </citation>
    <scope>NUCLEOTIDE SEQUENCE</scope>
    <source>
        <strain evidence="3">NIES-3786</strain>
    </source>
</reference>
<keyword evidence="4" id="KW-1185">Reference proteome</keyword>
<dbReference type="PRINTS" id="PR00412">
    <property type="entry name" value="EPOXHYDRLASE"/>
</dbReference>
<feature type="domain" description="AB hydrolase-1" evidence="2">
    <location>
        <begin position="141"/>
        <end position="436"/>
    </location>
</feature>